<dbReference type="STRING" id="796604.A0A2X0NDI3"/>
<dbReference type="GO" id="GO:0005524">
    <property type="term" value="F:ATP binding"/>
    <property type="evidence" value="ECO:0007669"/>
    <property type="project" value="UniProtKB-KW"/>
</dbReference>
<accession>A0A2X0NDI3</accession>
<name>A0A2X0NDI3_9BASI</name>
<gene>
    <name evidence="7" type="primary">BQ5605_C022g09495</name>
    <name evidence="7" type="ORF">BQ5605_C022G09495</name>
</gene>
<evidence type="ECO:0000256" key="2">
    <source>
        <dbReference type="ARBA" id="ARBA00022801"/>
    </source>
</evidence>
<evidence type="ECO:0000256" key="1">
    <source>
        <dbReference type="ARBA" id="ARBA00022741"/>
    </source>
</evidence>
<evidence type="ECO:0000256" key="4">
    <source>
        <dbReference type="ARBA" id="ARBA00022840"/>
    </source>
</evidence>
<evidence type="ECO:0000313" key="8">
    <source>
        <dbReference type="Proteomes" id="UP000249464"/>
    </source>
</evidence>
<dbReference type="Pfam" id="PF21010">
    <property type="entry name" value="HA2_C"/>
    <property type="match status" value="1"/>
</dbReference>
<feature type="domain" description="Helicase-associated" evidence="6">
    <location>
        <begin position="41"/>
        <end position="133"/>
    </location>
</feature>
<evidence type="ECO:0000313" key="7">
    <source>
        <dbReference type="EMBL" id="SGZ22494.1"/>
    </source>
</evidence>
<evidence type="ECO:0000256" key="3">
    <source>
        <dbReference type="ARBA" id="ARBA00022806"/>
    </source>
</evidence>
<evidence type="ECO:0000256" key="5">
    <source>
        <dbReference type="SAM" id="MobiDB-lite"/>
    </source>
</evidence>
<feature type="region of interest" description="Disordered" evidence="5">
    <location>
        <begin position="376"/>
        <end position="421"/>
    </location>
</feature>
<dbReference type="SMART" id="SM00847">
    <property type="entry name" value="HA2"/>
    <property type="match status" value="1"/>
</dbReference>
<keyword evidence="2" id="KW-0378">Hydrolase</keyword>
<dbReference type="FunFam" id="1.20.120.1080:FF:000002">
    <property type="entry name" value="Putative ATP-dependent RNA helicase DHX36"/>
    <property type="match status" value="1"/>
</dbReference>
<dbReference type="InterPro" id="IPR048333">
    <property type="entry name" value="HA2_WH"/>
</dbReference>
<reference evidence="7 8" key="1">
    <citation type="submission" date="2016-11" db="EMBL/GenBank/DDBJ databases">
        <authorList>
            <person name="Jaros S."/>
            <person name="Januszkiewicz K."/>
            <person name="Wedrychowicz H."/>
        </authorList>
    </citation>
    <scope>NUCLEOTIDE SEQUENCE [LARGE SCALE GENOMIC DNA]</scope>
</reference>
<dbReference type="Pfam" id="PF04408">
    <property type="entry name" value="WHD_HA2"/>
    <property type="match status" value="1"/>
</dbReference>
<sequence length="487" mass="53391">MLRTDLADTCMHITGLQLPDLSVEQVLSQTIQPPEQARIHAAMDSLHMVGAIDRDEKLTSLGRVLLHIPVEVAIGKMCILGSFFRCLDPVLTLAAILTNRDPFMSPIAVKDQADLRKNTFTPKDFRSDPLTVLAAYNEWEHIISRQGTNRAYDFTRENFLSFPTLLLIQKIKQHLLQALDKAGVLELGTAGQAGGMNNRFRRRGRNVTLPPSLNVNADSMPLLSSLIAAATAPNFAIRTSEKTFRTSQDKVCAIHPSSVNSRKNEKVAAQELDVAINEIVSSDQLYAFGEKSKTGSLANPSGGGQMFLRQTTMLDPLGYMLFGAHKLAVTDRGLECDDWLPIVGNVAVLDDVERLKDVLDLSLLRVFEGLGVQISGSGGRGPAARRTLGAGGARDDDRDDDEDSEGEPEQDPYDSQKQELSTAEVADLDKLTRHVVKVLNRYVSSNRALSPPGTTADWGPSLWPRIDSPRLVWNARPLQPVRGLTAP</sequence>
<keyword evidence="8" id="KW-1185">Reference proteome</keyword>
<keyword evidence="4" id="KW-0067">ATP-binding</keyword>
<protein>
    <submittedName>
        <fullName evidence="7">BQ5605_C022g09495 protein</fullName>
    </submittedName>
</protein>
<evidence type="ECO:0000259" key="6">
    <source>
        <dbReference type="SMART" id="SM00847"/>
    </source>
</evidence>
<dbReference type="PANTHER" id="PTHR18934:SF203">
    <property type="entry name" value="ATP-DEPENDENT RNA HELICASE A"/>
    <property type="match status" value="1"/>
</dbReference>
<dbReference type="EMBL" id="FQNC01000084">
    <property type="protein sequence ID" value="SGZ22494.1"/>
    <property type="molecule type" value="Genomic_DNA"/>
</dbReference>
<proteinExistence type="predicted"/>
<dbReference type="GO" id="GO:0004386">
    <property type="term" value="F:helicase activity"/>
    <property type="evidence" value="ECO:0007669"/>
    <property type="project" value="UniProtKB-KW"/>
</dbReference>
<dbReference type="InterPro" id="IPR007502">
    <property type="entry name" value="Helicase-assoc_dom"/>
</dbReference>
<keyword evidence="3" id="KW-0347">Helicase</keyword>
<dbReference type="GO" id="GO:0016787">
    <property type="term" value="F:hydrolase activity"/>
    <property type="evidence" value="ECO:0007669"/>
    <property type="project" value="UniProtKB-KW"/>
</dbReference>
<feature type="compositionally biased region" description="Acidic residues" evidence="5">
    <location>
        <begin position="397"/>
        <end position="412"/>
    </location>
</feature>
<dbReference type="Gene3D" id="1.20.120.1080">
    <property type="match status" value="1"/>
</dbReference>
<dbReference type="GO" id="GO:0003723">
    <property type="term" value="F:RNA binding"/>
    <property type="evidence" value="ECO:0007669"/>
    <property type="project" value="TreeGrafter"/>
</dbReference>
<dbReference type="PANTHER" id="PTHR18934">
    <property type="entry name" value="ATP-DEPENDENT RNA HELICASE"/>
    <property type="match status" value="1"/>
</dbReference>
<organism evidence="7 8">
    <name type="scientific">Microbotryum silenes-dioicae</name>
    <dbReference type="NCBI Taxonomy" id="796604"/>
    <lineage>
        <taxon>Eukaryota</taxon>
        <taxon>Fungi</taxon>
        <taxon>Dikarya</taxon>
        <taxon>Basidiomycota</taxon>
        <taxon>Pucciniomycotina</taxon>
        <taxon>Microbotryomycetes</taxon>
        <taxon>Microbotryales</taxon>
        <taxon>Microbotryaceae</taxon>
        <taxon>Microbotryum</taxon>
    </lineage>
</organism>
<dbReference type="Proteomes" id="UP000249464">
    <property type="component" value="Unassembled WGS sequence"/>
</dbReference>
<keyword evidence="1" id="KW-0547">Nucleotide-binding</keyword>
<dbReference type="AlphaFoldDB" id="A0A2X0NDI3"/>